<accession>A0A9W6GXJ0</accession>
<dbReference type="RefSeq" id="WP_281804847.1">
    <property type="nucleotide sequence ID" value="NZ_BSEC01000001.1"/>
</dbReference>
<dbReference type="EMBL" id="BSEC01000001">
    <property type="protein sequence ID" value="GLI94699.1"/>
    <property type="molecule type" value="Genomic_DNA"/>
</dbReference>
<feature type="chain" id="PRO_5040910906" description="YARHG domain-containing protein" evidence="1">
    <location>
        <begin position="25"/>
        <end position="90"/>
    </location>
</feature>
<evidence type="ECO:0000313" key="4">
    <source>
        <dbReference type="Proteomes" id="UP001144323"/>
    </source>
</evidence>
<organism evidence="3 4">
    <name type="scientific">Methylocystis echinoides</name>
    <dbReference type="NCBI Taxonomy" id="29468"/>
    <lineage>
        <taxon>Bacteria</taxon>
        <taxon>Pseudomonadati</taxon>
        <taxon>Pseudomonadota</taxon>
        <taxon>Alphaproteobacteria</taxon>
        <taxon>Hyphomicrobiales</taxon>
        <taxon>Methylocystaceae</taxon>
        <taxon>Methylocystis</taxon>
    </lineage>
</organism>
<protein>
    <recommendedName>
        <fullName evidence="2">YARHG domain-containing protein</fullName>
    </recommendedName>
</protein>
<feature type="signal peptide" evidence="1">
    <location>
        <begin position="1"/>
        <end position="24"/>
    </location>
</feature>
<keyword evidence="4" id="KW-1185">Reference proteome</keyword>
<dbReference type="InterPro" id="IPR025582">
    <property type="entry name" value="YARHG_dom"/>
</dbReference>
<dbReference type="AlphaFoldDB" id="A0A9W6GXJ0"/>
<comment type="caution">
    <text evidence="3">The sequence shown here is derived from an EMBL/GenBank/DDBJ whole genome shotgun (WGS) entry which is preliminary data.</text>
</comment>
<evidence type="ECO:0000313" key="3">
    <source>
        <dbReference type="EMBL" id="GLI94699.1"/>
    </source>
</evidence>
<gene>
    <name evidence="3" type="ORF">LMG27198_36910</name>
</gene>
<dbReference type="Pfam" id="PF13308">
    <property type="entry name" value="YARHG"/>
    <property type="match status" value="1"/>
</dbReference>
<keyword evidence="1" id="KW-0732">Signal</keyword>
<dbReference type="Proteomes" id="UP001144323">
    <property type="component" value="Unassembled WGS sequence"/>
</dbReference>
<sequence>MSKRFYAVAALLAASILLPDIAHASCSSLWYERNQIYKEAGYCFKTSRAIRAFGNSGCSYDDINDVPLSARQRAVVRDIAAQERRMGCGN</sequence>
<name>A0A9W6GXJ0_9HYPH</name>
<proteinExistence type="predicted"/>
<evidence type="ECO:0000259" key="2">
    <source>
        <dbReference type="SMART" id="SM01324"/>
    </source>
</evidence>
<dbReference type="SMART" id="SM01324">
    <property type="entry name" value="YARHG"/>
    <property type="match status" value="1"/>
</dbReference>
<feature type="domain" description="YARHG" evidence="2">
    <location>
        <begin position="6"/>
        <end position="84"/>
    </location>
</feature>
<reference evidence="3" key="1">
    <citation type="journal article" date="2023" name="Int. J. Syst. Evol. Microbiol.">
        <title>Methylocystis iwaonis sp. nov., a type II methane-oxidizing bacterium from surface soil of a rice paddy field in Japan, and emended description of the genus Methylocystis (ex Whittenbury et al. 1970) Bowman et al. 1993.</title>
        <authorList>
            <person name="Kaise H."/>
            <person name="Sawadogo J.B."/>
            <person name="Alam M.S."/>
            <person name="Ueno C."/>
            <person name="Dianou D."/>
            <person name="Shinjo R."/>
            <person name="Asakawa S."/>
        </authorList>
    </citation>
    <scope>NUCLEOTIDE SEQUENCE</scope>
    <source>
        <strain evidence="3">LMG27198</strain>
    </source>
</reference>
<evidence type="ECO:0000256" key="1">
    <source>
        <dbReference type="SAM" id="SignalP"/>
    </source>
</evidence>